<keyword evidence="1" id="KW-1133">Transmembrane helix</keyword>
<gene>
    <name evidence="2" type="ORF">BVH74_09200</name>
</gene>
<reference evidence="2 3" key="1">
    <citation type="submission" date="2017-03" db="EMBL/GenBank/DDBJ databases">
        <title>Complete genome sequence of the novel DNRA strain Pseudomonas sp. S-6-2 isolated from Chinese polluted river sediment. Journal of Biotechnology.</title>
        <authorList>
            <person name="Li J."/>
            <person name="Xiang F."/>
            <person name="Wang L."/>
            <person name="Xi L."/>
            <person name="Liu J."/>
        </authorList>
    </citation>
    <scope>NUCLEOTIDE SEQUENCE [LARGE SCALE GENOMIC DNA]</scope>
    <source>
        <strain evidence="2 3">S-6-2</strain>
    </source>
</reference>
<proteinExistence type="predicted"/>
<feature type="transmembrane region" description="Helical" evidence="1">
    <location>
        <begin position="33"/>
        <end position="54"/>
    </location>
</feature>
<feature type="transmembrane region" description="Helical" evidence="1">
    <location>
        <begin position="61"/>
        <end position="80"/>
    </location>
</feature>
<feature type="transmembrane region" description="Helical" evidence="1">
    <location>
        <begin position="92"/>
        <end position="112"/>
    </location>
</feature>
<name>A0A1V0BA13_9GAMM</name>
<dbReference type="EMBL" id="CP020100">
    <property type="protein sequence ID" value="AQZ96776.1"/>
    <property type="molecule type" value="Genomic_DNA"/>
</dbReference>
<keyword evidence="1" id="KW-0472">Membrane</keyword>
<dbReference type="Proteomes" id="UP000243488">
    <property type="component" value="Chromosome"/>
</dbReference>
<organism evidence="2 3">
    <name type="scientific">Halopseudomonas phragmitis</name>
    <dbReference type="NCBI Taxonomy" id="1931241"/>
    <lineage>
        <taxon>Bacteria</taxon>
        <taxon>Pseudomonadati</taxon>
        <taxon>Pseudomonadota</taxon>
        <taxon>Gammaproteobacteria</taxon>
        <taxon>Pseudomonadales</taxon>
        <taxon>Pseudomonadaceae</taxon>
        <taxon>Halopseudomonas</taxon>
    </lineage>
</organism>
<dbReference type="STRING" id="1931241.BVH74_09200"/>
<protein>
    <submittedName>
        <fullName evidence="2">Uncharacterized protein</fullName>
    </submittedName>
</protein>
<keyword evidence="3" id="KW-1185">Reference proteome</keyword>
<dbReference type="AlphaFoldDB" id="A0A1V0BA13"/>
<feature type="transmembrane region" description="Helical" evidence="1">
    <location>
        <begin position="124"/>
        <end position="152"/>
    </location>
</feature>
<sequence>MLTTWVAYLAFTLLLFLLLPVSRLPVGWRWAVLVVALVLGALPLIDGLSLAGYLRAFTDDLAITSLVALSAATLVRLGWLSSPVRQHKLECYLLFALMGLALYPAAMGLGMLDPYRLGYSPDGLLLVVAVLTLLMLWRGNLLAVLMLTLATLGYALELKASGNYWDYLLDPFIVLFALWSLCRDLVLGVFRRLWPA</sequence>
<feature type="transmembrane region" description="Helical" evidence="1">
    <location>
        <begin position="172"/>
        <end position="190"/>
    </location>
</feature>
<accession>A0A1V0BA13</accession>
<evidence type="ECO:0000313" key="3">
    <source>
        <dbReference type="Proteomes" id="UP000243488"/>
    </source>
</evidence>
<dbReference type="KEGG" id="ppha:BVH74_09200"/>
<keyword evidence="1" id="KW-0812">Transmembrane</keyword>
<evidence type="ECO:0000313" key="2">
    <source>
        <dbReference type="EMBL" id="AQZ96776.1"/>
    </source>
</evidence>
<evidence type="ECO:0000256" key="1">
    <source>
        <dbReference type="SAM" id="Phobius"/>
    </source>
</evidence>